<dbReference type="Pfam" id="PF01855">
    <property type="entry name" value="POR_N"/>
    <property type="match status" value="1"/>
</dbReference>
<evidence type="ECO:0000259" key="3">
    <source>
        <dbReference type="Pfam" id="PF01855"/>
    </source>
</evidence>
<dbReference type="SUPFAM" id="SSF52922">
    <property type="entry name" value="TK C-terminal domain-like"/>
    <property type="match status" value="1"/>
</dbReference>
<dbReference type="CDD" id="cd07034">
    <property type="entry name" value="TPP_PYR_PFOR_IOR-alpha_like"/>
    <property type="match status" value="1"/>
</dbReference>
<evidence type="ECO:0000259" key="2">
    <source>
        <dbReference type="Pfam" id="PF01558"/>
    </source>
</evidence>
<sequence length="613" mass="66977">MQHKIIDVEDIVIRFAGDSGDGMQLTGTLFADSSALFGNEISTFPDYPAEIRAPQGTVSGVSGFQVHIGSIEINTPGDFCDVLVAMNPAALMANAKWAKPTATIILDEDAFDEKGIQKAGFKTMNPIEELGIGDRNIIVSPITTLTKESLKDSGLDLKAIVRCKNMFTLGMCFFMFNKELDHTFEYLERKFKKKPALIETNKKVLKDGFNYASNIHAIANTYYVQPAKQEKGTYRNINGNQATAWGLLAASEKSGVPLFCGSYPITPATAILEELAIHKELKAKTLQCEDEIAGICTAIGAAYAGNFAVTTTSGPGLSLKSEALGLAMITELPLVLVDVQRSGPSTGIPTKTEQTDLNQALYGRNGECPIMVMAAHSPSDCFEKAFYAGKFAMEHMMPVILLTEGFLGNGSEPWRIPSMKDLPEIHPPFIKDASECGGKFSPFERDPETFVRRWAVPGTPGLEHRVGGLEKSPAGVISSDPQNHQMMVDLRAKKVAHAAVDIPPLKVIGDESGEVLIVGWGGTFGHLYTAVKEFHKQGKSVSLAHFDYINPLPLNTEEVFSKFKKIIVCELNSGQFANYLRAKHQKFNYYQLNKVQGQPFIVKDVVDAVNKLL</sequence>
<name>A0A9D1E0S9_9BACT</name>
<dbReference type="PANTHER" id="PTHR32154">
    <property type="entry name" value="PYRUVATE-FLAVODOXIN OXIDOREDUCTASE-RELATED"/>
    <property type="match status" value="1"/>
</dbReference>
<reference evidence="4" key="1">
    <citation type="submission" date="2020-10" db="EMBL/GenBank/DDBJ databases">
        <authorList>
            <person name="Gilroy R."/>
        </authorList>
    </citation>
    <scope>NUCLEOTIDE SEQUENCE</scope>
    <source>
        <strain evidence="4">ChiHjej13B12-12457</strain>
    </source>
</reference>
<dbReference type="InterPro" id="IPR022367">
    <property type="entry name" value="2-oxoacid/accept_OxRdtase_asu"/>
</dbReference>
<dbReference type="AlphaFoldDB" id="A0A9D1E0S9"/>
<dbReference type="InterPro" id="IPR002869">
    <property type="entry name" value="Pyrv_flavodox_OxRed_cen"/>
</dbReference>
<dbReference type="Gene3D" id="3.40.50.920">
    <property type="match status" value="1"/>
</dbReference>
<dbReference type="GO" id="GO:0016903">
    <property type="term" value="F:oxidoreductase activity, acting on the aldehyde or oxo group of donors"/>
    <property type="evidence" value="ECO:0007669"/>
    <property type="project" value="InterPro"/>
</dbReference>
<reference evidence="4" key="2">
    <citation type="journal article" date="2021" name="PeerJ">
        <title>Extensive microbial diversity within the chicken gut microbiome revealed by metagenomics and culture.</title>
        <authorList>
            <person name="Gilroy R."/>
            <person name="Ravi A."/>
            <person name="Getino M."/>
            <person name="Pursley I."/>
            <person name="Horton D.L."/>
            <person name="Alikhan N.F."/>
            <person name="Baker D."/>
            <person name="Gharbi K."/>
            <person name="Hall N."/>
            <person name="Watson M."/>
            <person name="Adriaenssens E.M."/>
            <person name="Foster-Nyarko E."/>
            <person name="Jarju S."/>
            <person name="Secka A."/>
            <person name="Antonio M."/>
            <person name="Oren A."/>
            <person name="Chaudhuri R.R."/>
            <person name="La Ragione R."/>
            <person name="Hildebrand F."/>
            <person name="Pallen M.J."/>
        </authorList>
    </citation>
    <scope>NUCLEOTIDE SEQUENCE</scope>
    <source>
        <strain evidence="4">ChiHjej13B12-12457</strain>
    </source>
</reference>
<dbReference type="SUPFAM" id="SSF52518">
    <property type="entry name" value="Thiamin diphosphate-binding fold (THDP-binding)"/>
    <property type="match status" value="1"/>
</dbReference>
<dbReference type="Gene3D" id="3.40.50.970">
    <property type="match status" value="1"/>
</dbReference>
<keyword evidence="1" id="KW-0560">Oxidoreductase</keyword>
<dbReference type="InterPro" id="IPR050722">
    <property type="entry name" value="Pyruvate:ferred/Flavod_OxRd"/>
</dbReference>
<dbReference type="InterPro" id="IPR019752">
    <property type="entry name" value="Pyrv/ketoisovalerate_OxRed_cat"/>
</dbReference>
<gene>
    <name evidence="4" type="ORF">IAC94_03095</name>
</gene>
<evidence type="ECO:0000313" key="4">
    <source>
        <dbReference type="EMBL" id="HIR62493.1"/>
    </source>
</evidence>
<dbReference type="Gene3D" id="3.40.920.10">
    <property type="entry name" value="Pyruvate-ferredoxin oxidoreductase, PFOR, domain III"/>
    <property type="match status" value="1"/>
</dbReference>
<proteinExistence type="predicted"/>
<evidence type="ECO:0000256" key="1">
    <source>
        <dbReference type="ARBA" id="ARBA00023002"/>
    </source>
</evidence>
<feature type="domain" description="Pyruvate/ketoisovalerate oxidoreductase catalytic" evidence="2">
    <location>
        <begin position="20"/>
        <end position="209"/>
    </location>
</feature>
<dbReference type="InterPro" id="IPR029061">
    <property type="entry name" value="THDP-binding"/>
</dbReference>
<dbReference type="Proteomes" id="UP000886744">
    <property type="component" value="Unassembled WGS sequence"/>
</dbReference>
<accession>A0A9D1E0S9</accession>
<protein>
    <submittedName>
        <fullName evidence="4">2-oxoacid:acceptor oxidoreductase subunit alpha</fullName>
    </submittedName>
</protein>
<comment type="caution">
    <text evidence="4">The sequence shown here is derived from an EMBL/GenBank/DDBJ whole genome shotgun (WGS) entry which is preliminary data.</text>
</comment>
<dbReference type="InterPro" id="IPR009014">
    <property type="entry name" value="Transketo_C/PFOR_II"/>
</dbReference>
<dbReference type="InterPro" id="IPR002880">
    <property type="entry name" value="Pyrv_Fd/Flavodoxin_OxRdtase_N"/>
</dbReference>
<dbReference type="PANTHER" id="PTHR32154:SF20">
    <property type="entry name" value="2-OXOGLUTARATE OXIDOREDUCTASE SUBUNIT KORA"/>
    <property type="match status" value="1"/>
</dbReference>
<dbReference type="EMBL" id="DVHI01000038">
    <property type="protein sequence ID" value="HIR62493.1"/>
    <property type="molecule type" value="Genomic_DNA"/>
</dbReference>
<organism evidence="4 5">
    <name type="scientific">Candidatus Coprenecus avistercoris</name>
    <dbReference type="NCBI Taxonomy" id="2840730"/>
    <lineage>
        <taxon>Bacteria</taxon>
        <taxon>Pseudomonadati</taxon>
        <taxon>Bacteroidota</taxon>
        <taxon>Bacteroidia</taxon>
        <taxon>Bacteroidales</taxon>
        <taxon>Rikenellaceae</taxon>
        <taxon>Rikenellaceae incertae sedis</taxon>
        <taxon>Candidatus Coprenecus</taxon>
    </lineage>
</organism>
<dbReference type="Pfam" id="PF01558">
    <property type="entry name" value="POR"/>
    <property type="match status" value="1"/>
</dbReference>
<dbReference type="FunFam" id="3.40.50.970:FF:000022">
    <property type="entry name" value="2-oxoglutarate ferredoxin oxidoreductase alpha subunit"/>
    <property type="match status" value="1"/>
</dbReference>
<dbReference type="GO" id="GO:0006979">
    <property type="term" value="P:response to oxidative stress"/>
    <property type="evidence" value="ECO:0007669"/>
    <property type="project" value="TreeGrafter"/>
</dbReference>
<evidence type="ECO:0000313" key="5">
    <source>
        <dbReference type="Proteomes" id="UP000886744"/>
    </source>
</evidence>
<dbReference type="SUPFAM" id="SSF53323">
    <property type="entry name" value="Pyruvate-ferredoxin oxidoreductase, PFOR, domain III"/>
    <property type="match status" value="1"/>
</dbReference>
<dbReference type="NCBIfam" id="TIGR03710">
    <property type="entry name" value="OAFO_sf"/>
    <property type="match status" value="1"/>
</dbReference>
<feature type="domain" description="Pyruvate flavodoxin/ferredoxin oxidoreductase pyrimidine binding" evidence="3">
    <location>
        <begin position="259"/>
        <end position="436"/>
    </location>
</feature>